<evidence type="ECO:0000256" key="2">
    <source>
        <dbReference type="ARBA" id="ARBA00022692"/>
    </source>
</evidence>
<sequence length="112" mass="11133">MSLTILTLVLAVWFGLLGATKVVAIPAMAERAAHVGFSVGAYRVIGLLELTGVIGLFVGWAVTGVGVAAAAGFLLLLAGAAVAHLRAGDRLLGVAPAVVSAALVAGYLVVLL</sequence>
<comment type="subcellular location">
    <subcellularLocation>
        <location evidence="1">Membrane</location>
        <topology evidence="1">Multi-pass membrane protein</topology>
    </subcellularLocation>
</comment>
<keyword evidence="7" id="KW-1185">Reference proteome</keyword>
<evidence type="ECO:0000313" key="7">
    <source>
        <dbReference type="Proteomes" id="UP001165269"/>
    </source>
</evidence>
<keyword evidence="4 5" id="KW-0472">Membrane</keyword>
<feature type="transmembrane region" description="Helical" evidence="5">
    <location>
        <begin position="91"/>
        <end position="110"/>
    </location>
</feature>
<accession>A0ABS9Y0C1</accession>
<evidence type="ECO:0000256" key="4">
    <source>
        <dbReference type="ARBA" id="ARBA00023136"/>
    </source>
</evidence>
<protein>
    <submittedName>
        <fullName evidence="6">DoxX family protein</fullName>
    </submittedName>
</protein>
<evidence type="ECO:0000313" key="6">
    <source>
        <dbReference type="EMBL" id="MCI3270673.1"/>
    </source>
</evidence>
<gene>
    <name evidence="6" type="ORF">MQP27_06040</name>
</gene>
<dbReference type="RefSeq" id="WP_242761975.1">
    <property type="nucleotide sequence ID" value="NZ_JALDAY010000002.1"/>
</dbReference>
<dbReference type="Proteomes" id="UP001165269">
    <property type="component" value="Unassembled WGS sequence"/>
</dbReference>
<proteinExistence type="predicted"/>
<organism evidence="6 7">
    <name type="scientific">Streptomyces cylindrosporus</name>
    <dbReference type="NCBI Taxonomy" id="2927583"/>
    <lineage>
        <taxon>Bacteria</taxon>
        <taxon>Bacillati</taxon>
        <taxon>Actinomycetota</taxon>
        <taxon>Actinomycetes</taxon>
        <taxon>Kitasatosporales</taxon>
        <taxon>Streptomycetaceae</taxon>
        <taxon>Streptomyces</taxon>
    </lineage>
</organism>
<reference evidence="6" key="1">
    <citation type="submission" date="2022-03" db="EMBL/GenBank/DDBJ databases">
        <title>Streptomyces 7R015 and 7R016 isolated from Barleria lupulina in Thailand.</title>
        <authorList>
            <person name="Kanchanasin P."/>
            <person name="Phongsopitanun W."/>
            <person name="Tanasupawat S."/>
        </authorList>
    </citation>
    <scope>NUCLEOTIDE SEQUENCE</scope>
    <source>
        <strain evidence="6">7R015</strain>
    </source>
</reference>
<name>A0ABS9Y0C1_9ACTN</name>
<evidence type="ECO:0000256" key="3">
    <source>
        <dbReference type="ARBA" id="ARBA00022989"/>
    </source>
</evidence>
<dbReference type="EMBL" id="JALDAY010000002">
    <property type="protein sequence ID" value="MCI3270673.1"/>
    <property type="molecule type" value="Genomic_DNA"/>
</dbReference>
<evidence type="ECO:0000256" key="5">
    <source>
        <dbReference type="SAM" id="Phobius"/>
    </source>
</evidence>
<evidence type="ECO:0000256" key="1">
    <source>
        <dbReference type="ARBA" id="ARBA00004141"/>
    </source>
</evidence>
<dbReference type="Pfam" id="PF13564">
    <property type="entry name" value="DoxX_2"/>
    <property type="match status" value="1"/>
</dbReference>
<keyword evidence="2 5" id="KW-0812">Transmembrane</keyword>
<dbReference type="InterPro" id="IPR032808">
    <property type="entry name" value="DoxX"/>
</dbReference>
<feature type="transmembrane region" description="Helical" evidence="5">
    <location>
        <begin position="53"/>
        <end position="79"/>
    </location>
</feature>
<comment type="caution">
    <text evidence="6">The sequence shown here is derived from an EMBL/GenBank/DDBJ whole genome shotgun (WGS) entry which is preliminary data.</text>
</comment>
<keyword evidence="3 5" id="KW-1133">Transmembrane helix</keyword>